<gene>
    <name evidence="1" type="ORF">RW095_00215</name>
</gene>
<keyword evidence="2" id="KW-1185">Reference proteome</keyword>
<protein>
    <submittedName>
        <fullName evidence="1">Ferritin-like domain-containing protein</fullName>
    </submittedName>
</protein>
<dbReference type="InterPro" id="IPR009078">
    <property type="entry name" value="Ferritin-like_SF"/>
</dbReference>
<dbReference type="Gene3D" id="1.20.1260.10">
    <property type="match status" value="1"/>
</dbReference>
<proteinExistence type="predicted"/>
<dbReference type="RefSeq" id="WP_317015752.1">
    <property type="nucleotide sequence ID" value="NZ_CP136511.1"/>
</dbReference>
<organism evidence="1 2">
    <name type="scientific">Paraburkholderia kirstenboschensis</name>
    <dbReference type="NCBI Taxonomy" id="1245436"/>
    <lineage>
        <taxon>Bacteria</taxon>
        <taxon>Pseudomonadati</taxon>
        <taxon>Pseudomonadota</taxon>
        <taxon>Betaproteobacteria</taxon>
        <taxon>Burkholderiales</taxon>
        <taxon>Burkholderiaceae</taxon>
        <taxon>Paraburkholderia</taxon>
    </lineage>
</organism>
<name>A0ABZ0E9R9_9BURK</name>
<dbReference type="InterPro" id="IPR012347">
    <property type="entry name" value="Ferritin-like"/>
</dbReference>
<accession>A0ABZ0E9R9</accession>
<reference evidence="1 2" key="1">
    <citation type="submission" date="2023-10" db="EMBL/GenBank/DDBJ databases">
        <title>Surface-active antibiotics is a multifunctional adaptation for post-fire microbes.</title>
        <authorList>
            <person name="Liu M.D."/>
            <person name="Du Y."/>
            <person name="Koupaei S.K."/>
            <person name="Kim N.R."/>
            <person name="Zhang W."/>
            <person name="Traxler M.F."/>
        </authorList>
    </citation>
    <scope>NUCLEOTIDE SEQUENCE [LARGE SCALE GENOMIC DNA]</scope>
    <source>
        <strain evidence="1 2">F3</strain>
    </source>
</reference>
<dbReference type="CDD" id="cd00657">
    <property type="entry name" value="Ferritin_like"/>
    <property type="match status" value="1"/>
</dbReference>
<evidence type="ECO:0000313" key="2">
    <source>
        <dbReference type="Proteomes" id="UP001302652"/>
    </source>
</evidence>
<dbReference type="SUPFAM" id="SSF47240">
    <property type="entry name" value="Ferritin-like"/>
    <property type="match status" value="1"/>
</dbReference>
<dbReference type="InterPro" id="IPR010287">
    <property type="entry name" value="DUF892_YciF-like"/>
</dbReference>
<dbReference type="Proteomes" id="UP001302652">
    <property type="component" value="Chromosome 3"/>
</dbReference>
<dbReference type="EMBL" id="CP136511">
    <property type="protein sequence ID" value="WOD14006.1"/>
    <property type="molecule type" value="Genomic_DNA"/>
</dbReference>
<dbReference type="Pfam" id="PF05974">
    <property type="entry name" value="DUF892"/>
    <property type="match status" value="1"/>
</dbReference>
<evidence type="ECO:0000313" key="1">
    <source>
        <dbReference type="EMBL" id="WOD14006.1"/>
    </source>
</evidence>
<sequence length="169" mass="18749">MANPGEHLVDWLRDAYAMEKQAEAMLRAQASRLEDYSDVRMRIEQHLQESLGQQALLGACLTRLGTSPSLIKGMAGEMVAFGQAVSGMTMTDEVVKGAMSEYMFEHTEIAAYTALIAAAQAVGDLETRKICEQILLQEIEMGRWLLEHLPDIVSAYMSRPADARDDAKR</sequence>